<name>A0ABN8PT67_9CNID</name>
<reference evidence="2 3" key="1">
    <citation type="submission" date="2022-05" db="EMBL/GenBank/DDBJ databases">
        <authorList>
            <consortium name="Genoscope - CEA"/>
            <person name="William W."/>
        </authorList>
    </citation>
    <scope>NUCLEOTIDE SEQUENCE [LARGE SCALE GENOMIC DNA]</scope>
</reference>
<evidence type="ECO:0000313" key="3">
    <source>
        <dbReference type="Proteomes" id="UP001159405"/>
    </source>
</evidence>
<proteinExistence type="predicted"/>
<feature type="signal peptide" evidence="1">
    <location>
        <begin position="1"/>
        <end position="29"/>
    </location>
</feature>
<accession>A0ABN8PT67</accession>
<evidence type="ECO:0000313" key="2">
    <source>
        <dbReference type="EMBL" id="CAH3150302.1"/>
    </source>
</evidence>
<feature type="chain" id="PRO_5047160406" evidence="1">
    <location>
        <begin position="30"/>
        <end position="69"/>
    </location>
</feature>
<evidence type="ECO:0000256" key="1">
    <source>
        <dbReference type="SAM" id="SignalP"/>
    </source>
</evidence>
<dbReference type="EMBL" id="CALNXK010000088">
    <property type="protein sequence ID" value="CAH3150302.1"/>
    <property type="molecule type" value="Genomic_DNA"/>
</dbReference>
<keyword evidence="3" id="KW-1185">Reference proteome</keyword>
<comment type="caution">
    <text evidence="2">The sequence shown here is derived from an EMBL/GenBank/DDBJ whole genome shotgun (WGS) entry which is preliminary data.</text>
</comment>
<keyword evidence="1" id="KW-0732">Signal</keyword>
<dbReference type="Proteomes" id="UP001159405">
    <property type="component" value="Unassembled WGS sequence"/>
</dbReference>
<protein>
    <submittedName>
        <fullName evidence="2">Uncharacterized protein</fullName>
    </submittedName>
</protein>
<organism evidence="2 3">
    <name type="scientific">Porites lobata</name>
    <dbReference type="NCBI Taxonomy" id="104759"/>
    <lineage>
        <taxon>Eukaryota</taxon>
        <taxon>Metazoa</taxon>
        <taxon>Cnidaria</taxon>
        <taxon>Anthozoa</taxon>
        <taxon>Hexacorallia</taxon>
        <taxon>Scleractinia</taxon>
        <taxon>Fungiina</taxon>
        <taxon>Poritidae</taxon>
        <taxon>Porites</taxon>
    </lineage>
</organism>
<gene>
    <name evidence="2" type="ORF">PLOB_00047355</name>
</gene>
<sequence>MKKFSTSLVYFCVIFSAILLLGSYQNVEAFAVQGPRRKSGREIFKDSMFLRSRRDICAAARSLNCQEDD</sequence>